<accession>A0AAV4M738</accession>
<evidence type="ECO:0000313" key="2">
    <source>
        <dbReference type="Proteomes" id="UP001054945"/>
    </source>
</evidence>
<sequence>MQSGWRISEKLVFPPNDMAIKISRPLLGEQSIPSLISIKDPIVLHKTHFVTPISFSFKCQMDQKEAPFVSEHMFSEVFDPPLQFLLFLASGKAAFAEQPHSRRKAFALSAFHPNKHQVFIFCL</sequence>
<evidence type="ECO:0000313" key="1">
    <source>
        <dbReference type="EMBL" id="GIX67620.1"/>
    </source>
</evidence>
<dbReference type="Proteomes" id="UP001054945">
    <property type="component" value="Unassembled WGS sequence"/>
</dbReference>
<dbReference type="EMBL" id="BPLR01019418">
    <property type="protein sequence ID" value="GIX67620.1"/>
    <property type="molecule type" value="Genomic_DNA"/>
</dbReference>
<organism evidence="1 2">
    <name type="scientific">Caerostris extrusa</name>
    <name type="common">Bark spider</name>
    <name type="synonym">Caerostris bankana</name>
    <dbReference type="NCBI Taxonomy" id="172846"/>
    <lineage>
        <taxon>Eukaryota</taxon>
        <taxon>Metazoa</taxon>
        <taxon>Ecdysozoa</taxon>
        <taxon>Arthropoda</taxon>
        <taxon>Chelicerata</taxon>
        <taxon>Arachnida</taxon>
        <taxon>Araneae</taxon>
        <taxon>Araneomorphae</taxon>
        <taxon>Entelegynae</taxon>
        <taxon>Araneoidea</taxon>
        <taxon>Araneidae</taxon>
        <taxon>Caerostris</taxon>
    </lineage>
</organism>
<protein>
    <submittedName>
        <fullName evidence="1">Uncharacterized protein</fullName>
    </submittedName>
</protein>
<dbReference type="AlphaFoldDB" id="A0AAV4M738"/>
<gene>
    <name evidence="1" type="ORF">CEXT_789531</name>
</gene>
<name>A0AAV4M738_CAEEX</name>
<keyword evidence="2" id="KW-1185">Reference proteome</keyword>
<proteinExistence type="predicted"/>
<comment type="caution">
    <text evidence="1">The sequence shown here is derived from an EMBL/GenBank/DDBJ whole genome shotgun (WGS) entry which is preliminary data.</text>
</comment>
<reference evidence="1 2" key="1">
    <citation type="submission" date="2021-06" db="EMBL/GenBank/DDBJ databases">
        <title>Caerostris extrusa draft genome.</title>
        <authorList>
            <person name="Kono N."/>
            <person name="Arakawa K."/>
        </authorList>
    </citation>
    <scope>NUCLEOTIDE SEQUENCE [LARGE SCALE GENOMIC DNA]</scope>
</reference>